<dbReference type="InterPro" id="IPR036390">
    <property type="entry name" value="WH_DNA-bd_sf"/>
</dbReference>
<dbReference type="SUPFAM" id="SSF46785">
    <property type="entry name" value="Winged helix' DNA-binding domain"/>
    <property type="match status" value="1"/>
</dbReference>
<evidence type="ECO:0000313" key="2">
    <source>
        <dbReference type="Proteomes" id="UP001209654"/>
    </source>
</evidence>
<dbReference type="RefSeq" id="WP_264795836.1">
    <property type="nucleotide sequence ID" value="NZ_BRVS01000008.1"/>
</dbReference>
<proteinExistence type="predicted"/>
<dbReference type="EMBL" id="BRVS01000008">
    <property type="protein sequence ID" value="GLB67737.1"/>
    <property type="molecule type" value="Genomic_DNA"/>
</dbReference>
<sequence length="139" mass="15622">MAEQRPLGFWLRLVDGLINEQFDTMVEEHGVTRRQWQILNVLAEQPSTAAELNDALKPFFSQTADESSAEHLDELLESGWVSNADDRFSLTDLGRSSLASLGEVVDRNRQRITEGVSADEYDAALDVLQRMARNLGWDG</sequence>
<organism evidence="1 2">
    <name type="scientific">Arthrobacter mangrovi</name>
    <dbReference type="NCBI Taxonomy" id="2966350"/>
    <lineage>
        <taxon>Bacteria</taxon>
        <taxon>Bacillati</taxon>
        <taxon>Actinomycetota</taxon>
        <taxon>Actinomycetes</taxon>
        <taxon>Micrococcales</taxon>
        <taxon>Micrococcaceae</taxon>
        <taxon>Arthrobacter</taxon>
    </lineage>
</organism>
<dbReference type="Proteomes" id="UP001209654">
    <property type="component" value="Unassembled WGS sequence"/>
</dbReference>
<dbReference type="Gene3D" id="1.10.10.10">
    <property type="entry name" value="Winged helix-like DNA-binding domain superfamily/Winged helix DNA-binding domain"/>
    <property type="match status" value="1"/>
</dbReference>
<name>A0ABQ5MUR1_9MICC</name>
<keyword evidence="2" id="KW-1185">Reference proteome</keyword>
<evidence type="ECO:0008006" key="3">
    <source>
        <dbReference type="Google" id="ProtNLM"/>
    </source>
</evidence>
<evidence type="ECO:0000313" key="1">
    <source>
        <dbReference type="EMBL" id="GLB67737.1"/>
    </source>
</evidence>
<comment type="caution">
    <text evidence="1">The sequence shown here is derived from an EMBL/GenBank/DDBJ whole genome shotgun (WGS) entry which is preliminary data.</text>
</comment>
<accession>A0ABQ5MUR1</accession>
<dbReference type="InterPro" id="IPR036388">
    <property type="entry name" value="WH-like_DNA-bd_sf"/>
</dbReference>
<reference evidence="1 2" key="1">
    <citation type="journal article" date="2023" name="Int. J. Syst. Evol. Microbiol.">
        <title>Arthrobacter mangrovi sp. nov., an actinobacterium isolated from the rhizosphere of a mangrove.</title>
        <authorList>
            <person name="Hamada M."/>
            <person name="Saitou S."/>
            <person name="Enomoto N."/>
            <person name="Nanri K."/>
            <person name="Hidaka K."/>
            <person name="Miura T."/>
            <person name="Tamura T."/>
        </authorList>
    </citation>
    <scope>NUCLEOTIDE SEQUENCE [LARGE SCALE GENOMIC DNA]</scope>
    <source>
        <strain evidence="1 2">NBRC 112813</strain>
    </source>
</reference>
<protein>
    <recommendedName>
        <fullName evidence="3">MarR family transcriptional regulator</fullName>
    </recommendedName>
</protein>
<gene>
    <name evidence="1" type="ORF">AHIS1636_21770</name>
</gene>